<accession>A0A972J7I2</accession>
<gene>
    <name evidence="8" type="ORF">GPA21_01750</name>
</gene>
<dbReference type="InterPro" id="IPR029063">
    <property type="entry name" value="SAM-dependent_MTases_sf"/>
</dbReference>
<dbReference type="PANTHER" id="PTHR43667:SF1">
    <property type="entry name" value="CYCLOPROPANE-FATTY-ACYL-PHOSPHOLIPID SYNTHASE"/>
    <property type="match status" value="1"/>
</dbReference>
<keyword evidence="9" id="KW-1185">Reference proteome</keyword>
<protein>
    <submittedName>
        <fullName evidence="8">Cyclopropane fatty acyl phospholipid synthase</fullName>
        <ecNumber evidence="8">2.1.1.79</ecNumber>
    </submittedName>
</protein>
<organism evidence="8 9">
    <name type="scientific">Azoarcus taiwanensis</name>
    <dbReference type="NCBI Taxonomy" id="666964"/>
    <lineage>
        <taxon>Bacteria</taxon>
        <taxon>Pseudomonadati</taxon>
        <taxon>Pseudomonadota</taxon>
        <taxon>Betaproteobacteria</taxon>
        <taxon>Rhodocyclales</taxon>
        <taxon>Zoogloeaceae</taxon>
        <taxon>Azoarcus</taxon>
    </lineage>
</organism>
<dbReference type="GO" id="GO:0008610">
    <property type="term" value="P:lipid biosynthetic process"/>
    <property type="evidence" value="ECO:0007669"/>
    <property type="project" value="InterPro"/>
</dbReference>
<dbReference type="Pfam" id="PF02353">
    <property type="entry name" value="CMAS"/>
    <property type="match status" value="1"/>
</dbReference>
<dbReference type="GO" id="GO:0032259">
    <property type="term" value="P:methylation"/>
    <property type="evidence" value="ECO:0007669"/>
    <property type="project" value="UniProtKB-KW"/>
</dbReference>
<dbReference type="Proteomes" id="UP000599523">
    <property type="component" value="Unassembled WGS sequence"/>
</dbReference>
<evidence type="ECO:0000256" key="2">
    <source>
        <dbReference type="ARBA" id="ARBA00022603"/>
    </source>
</evidence>
<comment type="similarity">
    <text evidence="1">Belongs to the CFA/CMAS family.</text>
</comment>
<evidence type="ECO:0000256" key="3">
    <source>
        <dbReference type="ARBA" id="ARBA00022679"/>
    </source>
</evidence>
<comment type="caution">
    <text evidence="8">The sequence shown here is derived from an EMBL/GenBank/DDBJ whole genome shotgun (WGS) entry which is preliminary data.</text>
</comment>
<dbReference type="NCBIfam" id="NF008686">
    <property type="entry name" value="PRK11705.1"/>
    <property type="match status" value="1"/>
</dbReference>
<keyword evidence="4" id="KW-0949">S-adenosyl-L-methionine</keyword>
<reference evidence="8" key="1">
    <citation type="submission" date="2019-12" db="EMBL/GenBank/DDBJ databases">
        <title>Comparative genomics gives insights into the taxonomy of the Azoarcus-Aromatoleum group and reveals separate origins of nif in the plant-associated Azoarcus and non-plant-associated Aromatoleum sub-groups.</title>
        <authorList>
            <person name="Lafos M."/>
            <person name="Maluk M."/>
            <person name="Batista M."/>
            <person name="Junghare M."/>
            <person name="Carmona M."/>
            <person name="Faoro H."/>
            <person name="Cruz L.M."/>
            <person name="Battistoni F."/>
            <person name="De Souza E."/>
            <person name="Pedrosa F."/>
            <person name="Chen W.-M."/>
            <person name="Poole P.S."/>
            <person name="Dixon R.A."/>
            <person name="James E.K."/>
        </authorList>
    </citation>
    <scope>NUCLEOTIDE SEQUENCE</scope>
    <source>
        <strain evidence="8">NSC3</strain>
    </source>
</reference>
<evidence type="ECO:0000313" key="9">
    <source>
        <dbReference type="Proteomes" id="UP000599523"/>
    </source>
</evidence>
<evidence type="ECO:0000313" key="8">
    <source>
        <dbReference type="EMBL" id="NMG01701.1"/>
    </source>
</evidence>
<dbReference type="RefSeq" id="WP_168986496.1">
    <property type="nucleotide sequence ID" value="NZ_CAWPHM010000297.1"/>
</dbReference>
<feature type="region of interest" description="Disordered" evidence="7">
    <location>
        <begin position="1"/>
        <end position="26"/>
    </location>
</feature>
<proteinExistence type="inferred from homology"/>
<evidence type="ECO:0000256" key="7">
    <source>
        <dbReference type="SAM" id="MobiDB-lite"/>
    </source>
</evidence>
<sequence length="401" mass="45903">MEKAPDTITRTNESDPPAPSGSYNCKTSDQAQRAFAKLLGQADIAINGDRPWDMRIHHLETASRVLAKGSLGMGESYMDGWWDSDQLDELICRMLRHELDRKVRSTELIMQSLRARLFNLQNLRRAWQVGQAHYDLGNDFFEAMLGETMAYTCAYWAGIENSGDLDAAQHAKLDLICRKLGLQPGMKLLDIGCGWGSLMRHAATHYGVECVGVTISREQADYGRERCTGLPVEFELKDYRDIAGRFDRVASIGMFEHVGHKNHRDFFELARRVLPEEGLFLLHTIGKNLRRDPTDPWIDRYIFPNGDLPSLGQIADASEDLFVTEDVHNFGADYDRTLMAWHARFEAAWSQFSDRYGERFRRMWRYYLLACAGTFRARTTQLWQLVMSPRGVSAGYRRVGQ</sequence>
<dbReference type="PIRSF" id="PIRSF003085">
    <property type="entry name" value="CMAS"/>
    <property type="match status" value="1"/>
</dbReference>
<dbReference type="SUPFAM" id="SSF53335">
    <property type="entry name" value="S-adenosyl-L-methionine-dependent methyltransferases"/>
    <property type="match status" value="1"/>
</dbReference>
<dbReference type="GO" id="GO:0008825">
    <property type="term" value="F:cyclopropane-fatty-acyl-phospholipid synthase activity"/>
    <property type="evidence" value="ECO:0007669"/>
    <property type="project" value="UniProtKB-EC"/>
</dbReference>
<evidence type="ECO:0000256" key="5">
    <source>
        <dbReference type="ARBA" id="ARBA00023098"/>
    </source>
</evidence>
<evidence type="ECO:0000256" key="4">
    <source>
        <dbReference type="ARBA" id="ARBA00022691"/>
    </source>
</evidence>
<dbReference type="CDD" id="cd02440">
    <property type="entry name" value="AdoMet_MTases"/>
    <property type="match status" value="1"/>
</dbReference>
<dbReference type="InterPro" id="IPR003333">
    <property type="entry name" value="CMAS"/>
</dbReference>
<keyword evidence="5" id="KW-0443">Lipid metabolism</keyword>
<name>A0A972J7I2_9RHOO</name>
<keyword evidence="2 8" id="KW-0489">Methyltransferase</keyword>
<feature type="active site" evidence="6">
    <location>
        <position position="371"/>
    </location>
</feature>
<dbReference type="PANTHER" id="PTHR43667">
    <property type="entry name" value="CYCLOPROPANE-FATTY-ACYL-PHOSPHOLIPID SYNTHASE"/>
    <property type="match status" value="1"/>
</dbReference>
<evidence type="ECO:0000256" key="6">
    <source>
        <dbReference type="PIRSR" id="PIRSR003085-1"/>
    </source>
</evidence>
<keyword evidence="3 8" id="KW-0808">Transferase</keyword>
<dbReference type="AlphaFoldDB" id="A0A972J7I2"/>
<dbReference type="EMBL" id="WTVM01000006">
    <property type="protein sequence ID" value="NMG01701.1"/>
    <property type="molecule type" value="Genomic_DNA"/>
</dbReference>
<dbReference type="InterPro" id="IPR050723">
    <property type="entry name" value="CFA/CMAS"/>
</dbReference>
<dbReference type="Gene3D" id="3.40.50.150">
    <property type="entry name" value="Vaccinia Virus protein VP39"/>
    <property type="match status" value="1"/>
</dbReference>
<dbReference type="EC" id="2.1.1.79" evidence="8"/>
<evidence type="ECO:0000256" key="1">
    <source>
        <dbReference type="ARBA" id="ARBA00010815"/>
    </source>
</evidence>